<gene>
    <name evidence="1" type="ORF">IOD40_08835</name>
</gene>
<accession>A0ABS0SBU4</accession>
<organism evidence="1 2">
    <name type="scientific">Aquamicrobium zhengzhouense</name>
    <dbReference type="NCBI Taxonomy" id="2781738"/>
    <lineage>
        <taxon>Bacteria</taxon>
        <taxon>Pseudomonadati</taxon>
        <taxon>Pseudomonadota</taxon>
        <taxon>Alphaproteobacteria</taxon>
        <taxon>Hyphomicrobiales</taxon>
        <taxon>Phyllobacteriaceae</taxon>
        <taxon>Aquamicrobium</taxon>
    </lineage>
</organism>
<proteinExistence type="predicted"/>
<comment type="caution">
    <text evidence="1">The sequence shown here is derived from an EMBL/GenBank/DDBJ whole genome shotgun (WGS) entry which is preliminary data.</text>
</comment>
<name>A0ABS0SBU4_9HYPH</name>
<evidence type="ECO:0000313" key="2">
    <source>
        <dbReference type="Proteomes" id="UP000601789"/>
    </source>
</evidence>
<reference evidence="1 2" key="1">
    <citation type="submission" date="2020-10" db="EMBL/GenBank/DDBJ databases">
        <title>Aquamicrobium zhengzhouensis sp. nov., a exopolysaccharide producing bacterium isolated from farmland soil.</title>
        <authorList>
            <person name="Wang X."/>
        </authorList>
    </citation>
    <scope>NUCLEOTIDE SEQUENCE [LARGE SCALE GENOMIC DNA]</scope>
    <source>
        <strain evidence="2">cd-1</strain>
    </source>
</reference>
<keyword evidence="2" id="KW-1185">Reference proteome</keyword>
<protein>
    <recommendedName>
        <fullName evidence="3">DUF2336 domain-containing protein</fullName>
    </recommendedName>
</protein>
<dbReference type="EMBL" id="JADGMQ010000004">
    <property type="protein sequence ID" value="MBI1620765.1"/>
    <property type="molecule type" value="Genomic_DNA"/>
</dbReference>
<dbReference type="Proteomes" id="UP000601789">
    <property type="component" value="Unassembled WGS sequence"/>
</dbReference>
<evidence type="ECO:0000313" key="1">
    <source>
        <dbReference type="EMBL" id="MBI1620765.1"/>
    </source>
</evidence>
<sequence length="211" mass="23290">MPVEISAPVLMRSPVLTDIDLVALIGRHGLPHARAIGARKDLDERIAKLVASISTLEQSSPDKAEETRNRLRAMMQPAVSDDETAAEPILEQPAPYETLKAAALSGRAHEFYQALSELLQISSFHTRHIVEANERAHLLAALSVLSLSEEQAFLIWKCVRPQGLVTASAISDFIHTYVQIRGSMAERIINEWRKLDRAVRAGGEKPELKAS</sequence>
<evidence type="ECO:0008006" key="3">
    <source>
        <dbReference type="Google" id="ProtNLM"/>
    </source>
</evidence>
<dbReference type="RefSeq" id="WP_198476159.1">
    <property type="nucleotide sequence ID" value="NZ_JADGMQ010000004.1"/>
</dbReference>